<organism evidence="1 2">
    <name type="scientific">Nonomuraea montanisoli</name>
    <dbReference type="NCBI Taxonomy" id="2741721"/>
    <lineage>
        <taxon>Bacteria</taxon>
        <taxon>Bacillati</taxon>
        <taxon>Actinomycetota</taxon>
        <taxon>Actinomycetes</taxon>
        <taxon>Streptosporangiales</taxon>
        <taxon>Streptosporangiaceae</taxon>
        <taxon>Nonomuraea</taxon>
    </lineage>
</organism>
<dbReference type="SUPFAM" id="SSF53383">
    <property type="entry name" value="PLP-dependent transferases"/>
    <property type="match status" value="1"/>
</dbReference>
<proteinExistence type="predicted"/>
<dbReference type="RefSeq" id="WP_175590577.1">
    <property type="nucleotide sequence ID" value="NZ_JABWGN010000006.1"/>
</dbReference>
<evidence type="ECO:0000313" key="1">
    <source>
        <dbReference type="EMBL" id="NUW33133.1"/>
    </source>
</evidence>
<dbReference type="Proteomes" id="UP000586042">
    <property type="component" value="Unassembled WGS sequence"/>
</dbReference>
<name>A0A7Y6I7H2_9ACTN</name>
<sequence>MPTTTSTKTVAAKLLVKPGTVVWVSDPAHRSLVEPLPEGARHAESLGEADVAVVFAADAASARRLLDEHRDALTGPSVLWVAYPKGNRSDVNRDTLWPIVGEYGLRPNGQVAVDEVWSALRFRPLKEGEAPFTGGR</sequence>
<dbReference type="InterPro" id="IPR015424">
    <property type="entry name" value="PyrdxlP-dep_Trfase"/>
</dbReference>
<protein>
    <recommendedName>
        <fullName evidence="3">DUF3052 domain-containing protein</fullName>
    </recommendedName>
</protein>
<dbReference type="AlphaFoldDB" id="A0A7Y6I7H2"/>
<gene>
    <name evidence="1" type="ORF">HTZ77_17085</name>
</gene>
<comment type="caution">
    <text evidence="1">The sequence shown here is derived from an EMBL/GenBank/DDBJ whole genome shotgun (WGS) entry which is preliminary data.</text>
</comment>
<reference evidence="1 2" key="1">
    <citation type="submission" date="2020-06" db="EMBL/GenBank/DDBJ databases">
        <title>Nonomuraea sp. SMC257, a novel actinomycete isolated from soil.</title>
        <authorList>
            <person name="Chanama M."/>
        </authorList>
    </citation>
    <scope>NUCLEOTIDE SEQUENCE [LARGE SCALE GENOMIC DNA]</scope>
    <source>
        <strain evidence="1 2">SMC257</strain>
    </source>
</reference>
<keyword evidence="2" id="KW-1185">Reference proteome</keyword>
<dbReference type="EMBL" id="JABWGN010000006">
    <property type="protein sequence ID" value="NUW33133.1"/>
    <property type="molecule type" value="Genomic_DNA"/>
</dbReference>
<evidence type="ECO:0008006" key="3">
    <source>
        <dbReference type="Google" id="ProtNLM"/>
    </source>
</evidence>
<evidence type="ECO:0000313" key="2">
    <source>
        <dbReference type="Proteomes" id="UP000586042"/>
    </source>
</evidence>
<accession>A0A7Y6I7H2</accession>